<reference evidence="3" key="3">
    <citation type="submission" date="2025-09" db="UniProtKB">
        <authorList>
            <consortium name="Ensembl"/>
        </authorList>
    </citation>
    <scope>IDENTIFICATION</scope>
</reference>
<feature type="compositionally biased region" description="Low complexity" evidence="1">
    <location>
        <begin position="652"/>
        <end position="664"/>
    </location>
</feature>
<evidence type="ECO:0000259" key="2">
    <source>
        <dbReference type="Pfam" id="PF14925"/>
    </source>
</evidence>
<dbReference type="Proteomes" id="UP000472265">
    <property type="component" value="Chromosome 15"/>
</dbReference>
<dbReference type="Ensembl" id="ENSSAUT00010028906.1">
    <property type="protein sequence ID" value="ENSSAUP00010027398.1"/>
    <property type="gene ID" value="ENSSAUG00010011845.1"/>
</dbReference>
<protein>
    <submittedName>
        <fullName evidence="3">Microtubule associated protein 10</fullName>
    </submittedName>
</protein>
<evidence type="ECO:0000256" key="1">
    <source>
        <dbReference type="SAM" id="MobiDB-lite"/>
    </source>
</evidence>
<feature type="region of interest" description="Disordered" evidence="1">
    <location>
        <begin position="500"/>
        <end position="522"/>
    </location>
</feature>
<feature type="compositionally biased region" description="Low complexity" evidence="1">
    <location>
        <begin position="723"/>
        <end position="736"/>
    </location>
</feature>
<keyword evidence="4" id="KW-1185">Reference proteome</keyword>
<name>A0A671VKE7_SPAAU</name>
<dbReference type="RefSeq" id="XP_030296913.1">
    <property type="nucleotide sequence ID" value="XM_030441053.1"/>
</dbReference>
<dbReference type="Pfam" id="PF14924">
    <property type="entry name" value="MAP10_N"/>
    <property type="match status" value="1"/>
</dbReference>
<feature type="region of interest" description="Disordered" evidence="1">
    <location>
        <begin position="413"/>
        <end position="457"/>
    </location>
</feature>
<reference evidence="3" key="2">
    <citation type="submission" date="2025-08" db="UniProtKB">
        <authorList>
            <consortium name="Ensembl"/>
        </authorList>
    </citation>
    <scope>IDENTIFICATION</scope>
</reference>
<dbReference type="AlphaFoldDB" id="A0A671VKE7"/>
<feature type="compositionally biased region" description="Acidic residues" evidence="1">
    <location>
        <begin position="634"/>
        <end position="645"/>
    </location>
</feature>
<dbReference type="InParanoid" id="A0A671VKE7"/>
<dbReference type="GeneID" id="115596202"/>
<evidence type="ECO:0000313" key="4">
    <source>
        <dbReference type="Proteomes" id="UP000472265"/>
    </source>
</evidence>
<proteinExistence type="predicted"/>
<evidence type="ECO:0000313" key="3">
    <source>
        <dbReference type="Ensembl" id="ENSSAUP00010027398.1"/>
    </source>
</evidence>
<dbReference type="GO" id="GO:0005813">
    <property type="term" value="C:centrosome"/>
    <property type="evidence" value="ECO:0007669"/>
    <property type="project" value="TreeGrafter"/>
</dbReference>
<feature type="region of interest" description="Disordered" evidence="1">
    <location>
        <begin position="698"/>
        <end position="797"/>
    </location>
</feature>
<dbReference type="GeneTree" id="ENSGT00390000008459"/>
<dbReference type="GO" id="GO:0031122">
    <property type="term" value="P:cytoplasmic microtubule organization"/>
    <property type="evidence" value="ECO:0007669"/>
    <property type="project" value="TreeGrafter"/>
</dbReference>
<dbReference type="GO" id="GO:0005881">
    <property type="term" value="C:cytoplasmic microtubule"/>
    <property type="evidence" value="ECO:0007669"/>
    <property type="project" value="TreeGrafter"/>
</dbReference>
<feature type="region of interest" description="Disordered" evidence="1">
    <location>
        <begin position="555"/>
        <end position="680"/>
    </location>
</feature>
<organism evidence="3 4">
    <name type="scientific">Sparus aurata</name>
    <name type="common">Gilthead sea bream</name>
    <dbReference type="NCBI Taxonomy" id="8175"/>
    <lineage>
        <taxon>Eukaryota</taxon>
        <taxon>Metazoa</taxon>
        <taxon>Chordata</taxon>
        <taxon>Craniata</taxon>
        <taxon>Vertebrata</taxon>
        <taxon>Euteleostomi</taxon>
        <taxon>Actinopterygii</taxon>
        <taxon>Neopterygii</taxon>
        <taxon>Teleostei</taxon>
        <taxon>Neoteleostei</taxon>
        <taxon>Acanthomorphata</taxon>
        <taxon>Eupercaria</taxon>
        <taxon>Spariformes</taxon>
        <taxon>Sparidae</taxon>
        <taxon>Sparus</taxon>
    </lineage>
</organism>
<accession>A0A671VKE7</accession>
<sequence>MSGRENGDNLETLFSFELLVECIRIEKESKVSDELAVGVRLLDFPTLLIYQPQQGSEGTNQQGPDGRNQQGEYTFNRGKSCFFKMNLSSLHTQLSNSPLYAMVLDVKEEIPKLVGTSLVSLAAVMDRIRQDVTERGASTSSSHGERGLVVMSNLMGDRIGSISLSYKLLSLGVNLLPHITDSRGLKGTGVHVEQHAQENIITELSSLRCGDVCPPTLDKSDLGIQNDKPSNEDTLINEDEPENGVCVDLQAVQKPTSRRHQLLKEAENSFEEDVTTFCPPHLFYSNSAEERRKDEGGECKLLNLDSEAHFTFEDTYSEEEFENKTEDTSSPTIHQRVRHDLNTPRNLEASRQNPNVLGEALQQLPLLNALLVELSQLNHQNPQQPLSVHPNLAWIYRPASTEHLAQKAQTKSLQKTRQGTNHLHPPRNCSTPVIRPASAKVKGKQEETSRSSSTSVRKKLVYGTTKTFNLRLKQVSPLRVKRRECVDLIDNETQSSIAKERTKASGKITKSSKRKTALNQSSSLNENVETMIQGITVESALQETITLKQKTLHGRIYGKQDRHSSRMSEKSSLSERSLKCVHIPCVDVPPNKDESKHHSESSQSQSESDRHTDKIEFSRSSRHSSPRSYFSDSSGEENEEADYADDFNSLEASDAYSPDPASSPKTSRAKTPRSPVRLDLCNSESGFQSQFQRRGVLPVPVKAPSSPQRALRGTHIIRPQTRASALSFSSDDAASSQTTCSRKQMTESGGVERSSGADSFISSRGQRSESTRNSFPVRGFSADSISSFEPQEAEELEDELRPLDFRKEYQHISKLVANKLPGYTM</sequence>
<dbReference type="OMA" id="AVHQKMS"/>
<feature type="compositionally biased region" description="Basic and acidic residues" evidence="1">
    <location>
        <begin position="590"/>
        <end position="600"/>
    </location>
</feature>
<dbReference type="FunCoup" id="A0A671VKE7">
    <property type="interactions" value="612"/>
</dbReference>
<dbReference type="GO" id="GO:0030496">
    <property type="term" value="C:midbody"/>
    <property type="evidence" value="ECO:0007669"/>
    <property type="project" value="TreeGrafter"/>
</dbReference>
<feature type="compositionally biased region" description="Basic and acidic residues" evidence="1">
    <location>
        <begin position="558"/>
        <end position="578"/>
    </location>
</feature>
<feature type="compositionally biased region" description="Basic and acidic residues" evidence="1">
    <location>
        <begin position="607"/>
        <end position="619"/>
    </location>
</feature>
<dbReference type="OrthoDB" id="69809at2759"/>
<dbReference type="InterPro" id="IPR026679">
    <property type="entry name" value="MAP10_C-term"/>
</dbReference>
<dbReference type="GO" id="GO:0051256">
    <property type="term" value="P:mitotic spindle midzone assembly"/>
    <property type="evidence" value="ECO:0007669"/>
    <property type="project" value="TreeGrafter"/>
</dbReference>
<dbReference type="GO" id="GO:0097431">
    <property type="term" value="C:mitotic spindle pole"/>
    <property type="evidence" value="ECO:0007669"/>
    <property type="project" value="TreeGrafter"/>
</dbReference>
<feature type="compositionally biased region" description="Polar residues" evidence="1">
    <location>
        <begin position="756"/>
        <end position="765"/>
    </location>
</feature>
<dbReference type="GO" id="GO:0008017">
    <property type="term" value="F:microtubule binding"/>
    <property type="evidence" value="ECO:0007669"/>
    <property type="project" value="InterPro"/>
</dbReference>
<dbReference type="CTD" id="54627"/>
<dbReference type="GO" id="GO:1990023">
    <property type="term" value="C:mitotic spindle midzone"/>
    <property type="evidence" value="ECO:0007669"/>
    <property type="project" value="TreeGrafter"/>
</dbReference>
<feature type="compositionally biased region" description="Polar residues" evidence="1">
    <location>
        <begin position="737"/>
        <end position="747"/>
    </location>
</feature>
<dbReference type="Pfam" id="PF14925">
    <property type="entry name" value="HPHLAWLY"/>
    <property type="match status" value="1"/>
</dbReference>
<gene>
    <name evidence="3" type="primary">map10</name>
</gene>
<dbReference type="PANTHER" id="PTHR21831">
    <property type="entry name" value="MICROTUBULE-ASSOCIATED PROTEIN 10"/>
    <property type="match status" value="1"/>
</dbReference>
<dbReference type="GO" id="GO:0032467">
    <property type="term" value="P:positive regulation of cytokinesis"/>
    <property type="evidence" value="ECO:0007669"/>
    <property type="project" value="TreeGrafter"/>
</dbReference>
<dbReference type="InterPro" id="IPR039302">
    <property type="entry name" value="MAP10"/>
</dbReference>
<reference evidence="3" key="1">
    <citation type="submission" date="2021-04" db="EMBL/GenBank/DDBJ databases">
        <authorList>
            <consortium name="Wellcome Sanger Institute Data Sharing"/>
        </authorList>
    </citation>
    <scope>NUCLEOTIDE SEQUENCE [LARGE SCALE GENOMIC DNA]</scope>
</reference>
<feature type="domain" description="Microtubule-associated protein 10 C-terminal" evidence="2">
    <location>
        <begin position="271"/>
        <end position="824"/>
    </location>
</feature>
<dbReference type="PANTHER" id="PTHR21831:SF2">
    <property type="entry name" value="MICROTUBULE-ASSOCIATED PROTEIN 10"/>
    <property type="match status" value="1"/>
</dbReference>